<feature type="chain" id="PRO_5039225256" description="DUF3558 domain-containing protein" evidence="2">
    <location>
        <begin position="23"/>
        <end position="336"/>
    </location>
</feature>
<evidence type="ECO:0000256" key="1">
    <source>
        <dbReference type="SAM" id="MobiDB-lite"/>
    </source>
</evidence>
<proteinExistence type="predicted"/>
<evidence type="ECO:0000313" key="4">
    <source>
        <dbReference type="Proteomes" id="UP000267081"/>
    </source>
</evidence>
<accession>A0A3R9DX04</accession>
<gene>
    <name evidence="3" type="ORF">EIY87_19410</name>
</gene>
<feature type="region of interest" description="Disordered" evidence="1">
    <location>
        <begin position="25"/>
        <end position="47"/>
    </location>
</feature>
<dbReference type="EMBL" id="RSEC01000039">
    <property type="protein sequence ID" value="RSD17867.1"/>
    <property type="molecule type" value="Genomic_DNA"/>
</dbReference>
<reference evidence="3 4" key="1">
    <citation type="submission" date="2018-12" db="EMBL/GenBank/DDBJ databases">
        <title>Amycolatopsis eburnea sp. nov. actinomycete associate with arbuscular mycorrhiza fungal spore.</title>
        <authorList>
            <person name="Lumyong S."/>
            <person name="Chaiya L."/>
        </authorList>
    </citation>
    <scope>NUCLEOTIDE SEQUENCE [LARGE SCALE GENOMIC DNA]</scope>
    <source>
        <strain evidence="3 4">GLM-1</strain>
    </source>
</reference>
<dbReference type="RefSeq" id="WP_125310149.1">
    <property type="nucleotide sequence ID" value="NZ_RSEC01000039.1"/>
</dbReference>
<organism evidence="3 4">
    <name type="scientific">Amycolatopsis eburnea</name>
    <dbReference type="NCBI Taxonomy" id="2267691"/>
    <lineage>
        <taxon>Bacteria</taxon>
        <taxon>Bacillati</taxon>
        <taxon>Actinomycetota</taxon>
        <taxon>Actinomycetes</taxon>
        <taxon>Pseudonocardiales</taxon>
        <taxon>Pseudonocardiaceae</taxon>
        <taxon>Amycolatopsis</taxon>
    </lineage>
</organism>
<feature type="signal peptide" evidence="2">
    <location>
        <begin position="1"/>
        <end position="22"/>
    </location>
</feature>
<feature type="region of interest" description="Disordered" evidence="1">
    <location>
        <begin position="302"/>
        <end position="336"/>
    </location>
</feature>
<dbReference type="OrthoDB" id="3589247at2"/>
<name>A0A3R9DX04_9PSEU</name>
<evidence type="ECO:0000313" key="3">
    <source>
        <dbReference type="EMBL" id="RSD17867.1"/>
    </source>
</evidence>
<dbReference type="PROSITE" id="PS51257">
    <property type="entry name" value="PROKAR_LIPOPROTEIN"/>
    <property type="match status" value="1"/>
</dbReference>
<sequence>MSSLRQLATALVACLLVSSGCAGETSEATRHAPSPVPWHPKRSRPADRDEKVVDAALAALDLCTLIDLGVYDRRKAPGSAPVARQARVFDGRRQCELVRDDFALITVRDEPPETASLRNDGAIVDLSGVKGYQTERRVQGHVVGCSVLAPVSFVRAVRFEIAYGAREDNAHCEIVSEFATAGARSLPKDLVYPPGGQDSGRVGACANVVVNTDGHDCDPAVDVEVPVGGVDALLDAGARDPNVECAVFREAVATAFGSAFEPVATPEACWFVEPQHRLRIEAGATASGDHPAFSVLIRTSGQTGRSSPLARSRPWSSAIWPGTSTPFTRPLRRPRA</sequence>
<comment type="caution">
    <text evidence="3">The sequence shown here is derived from an EMBL/GenBank/DDBJ whole genome shotgun (WGS) entry which is preliminary data.</text>
</comment>
<evidence type="ECO:0000256" key="2">
    <source>
        <dbReference type="SAM" id="SignalP"/>
    </source>
</evidence>
<dbReference type="AlphaFoldDB" id="A0A3R9DX04"/>
<dbReference type="Proteomes" id="UP000267081">
    <property type="component" value="Unassembled WGS sequence"/>
</dbReference>
<keyword evidence="2" id="KW-0732">Signal</keyword>
<keyword evidence="4" id="KW-1185">Reference proteome</keyword>
<evidence type="ECO:0008006" key="5">
    <source>
        <dbReference type="Google" id="ProtNLM"/>
    </source>
</evidence>
<protein>
    <recommendedName>
        <fullName evidence="5">DUF3558 domain-containing protein</fullName>
    </recommendedName>
</protein>